<keyword evidence="3" id="KW-1185">Reference proteome</keyword>
<dbReference type="RefSeq" id="WP_277860827.1">
    <property type="nucleotide sequence ID" value="NZ_JARRAG010000002.1"/>
</dbReference>
<evidence type="ECO:0000313" key="2">
    <source>
        <dbReference type="EMBL" id="MDG3004470.1"/>
    </source>
</evidence>
<dbReference type="Proteomes" id="UP001216907">
    <property type="component" value="Unassembled WGS sequence"/>
</dbReference>
<proteinExistence type="predicted"/>
<reference evidence="2 3" key="1">
    <citation type="submission" date="2023-03" db="EMBL/GenBank/DDBJ databases">
        <title>Paludisphaera mucosa sp. nov. a novel planctomycete from northern fen.</title>
        <authorList>
            <person name="Ivanova A."/>
        </authorList>
    </citation>
    <scope>NUCLEOTIDE SEQUENCE [LARGE SCALE GENOMIC DNA]</scope>
    <source>
        <strain evidence="2 3">Pla2</strain>
    </source>
</reference>
<accession>A0ABT6FA60</accession>
<name>A0ABT6FA60_9BACT</name>
<comment type="caution">
    <text evidence="2">The sequence shown here is derived from an EMBL/GenBank/DDBJ whole genome shotgun (WGS) entry which is preliminary data.</text>
</comment>
<protein>
    <submittedName>
        <fullName evidence="2">Uncharacterized protein</fullName>
    </submittedName>
</protein>
<keyword evidence="1" id="KW-0812">Transmembrane</keyword>
<keyword evidence="1" id="KW-0472">Membrane</keyword>
<feature type="transmembrane region" description="Helical" evidence="1">
    <location>
        <begin position="21"/>
        <end position="40"/>
    </location>
</feature>
<organism evidence="2 3">
    <name type="scientific">Paludisphaera mucosa</name>
    <dbReference type="NCBI Taxonomy" id="3030827"/>
    <lineage>
        <taxon>Bacteria</taxon>
        <taxon>Pseudomonadati</taxon>
        <taxon>Planctomycetota</taxon>
        <taxon>Planctomycetia</taxon>
        <taxon>Isosphaerales</taxon>
        <taxon>Isosphaeraceae</taxon>
        <taxon>Paludisphaera</taxon>
    </lineage>
</organism>
<keyword evidence="1" id="KW-1133">Transmembrane helix</keyword>
<evidence type="ECO:0000313" key="3">
    <source>
        <dbReference type="Proteomes" id="UP001216907"/>
    </source>
</evidence>
<sequence>MSVANLHYVVRAAAAGLCSRLKMYWSAILVLTCVLAFYAQGHTIDAIALLCGAAGLGQALYLTNRSRAAAETAQLTAIAAEDKAGLALHATNQARAAAESAQLTALAAEAAAGKALCSTNTACIAAEMAQLAAFAAEAKASQALSSTNRTCAAAELAQIVAAVAEAKARQVVNEVKRTITEIAGPTVENHVAADADLIDRRDAP</sequence>
<feature type="transmembrane region" description="Helical" evidence="1">
    <location>
        <begin position="46"/>
        <end position="63"/>
    </location>
</feature>
<dbReference type="EMBL" id="JARRAG010000002">
    <property type="protein sequence ID" value="MDG3004470.1"/>
    <property type="molecule type" value="Genomic_DNA"/>
</dbReference>
<evidence type="ECO:0000256" key="1">
    <source>
        <dbReference type="SAM" id="Phobius"/>
    </source>
</evidence>
<gene>
    <name evidence="2" type="ORF">PZE19_11855</name>
</gene>